<dbReference type="EMBL" id="CP060696">
    <property type="protein sequence ID" value="QNO17487.1"/>
    <property type="molecule type" value="Genomic_DNA"/>
</dbReference>
<reference evidence="8 9" key="1">
    <citation type="submission" date="2020-08" db="EMBL/GenBank/DDBJ databases">
        <authorList>
            <person name="Ren C."/>
            <person name="Gu Y."/>
            <person name="Xu Y."/>
        </authorList>
    </citation>
    <scope>NUCLEOTIDE SEQUENCE [LARGE SCALE GENOMIC DNA]</scope>
    <source>
        <strain evidence="8 9">LBM18003</strain>
    </source>
</reference>
<dbReference type="SUPFAM" id="SSF49899">
    <property type="entry name" value="Concanavalin A-like lectins/glucanases"/>
    <property type="match status" value="1"/>
</dbReference>
<dbReference type="Pfam" id="PF17851">
    <property type="entry name" value="GH43_C2"/>
    <property type="match status" value="1"/>
</dbReference>
<evidence type="ECO:0000256" key="2">
    <source>
        <dbReference type="ARBA" id="ARBA00022801"/>
    </source>
</evidence>
<accession>A0A7G9WFM5</accession>
<dbReference type="InterPro" id="IPR013320">
    <property type="entry name" value="ConA-like_dom_sf"/>
</dbReference>
<dbReference type="SUPFAM" id="SSF75005">
    <property type="entry name" value="Arabinanase/levansucrase/invertase"/>
    <property type="match status" value="1"/>
</dbReference>
<dbReference type="Gene3D" id="2.60.120.200">
    <property type="match status" value="1"/>
</dbReference>
<protein>
    <submittedName>
        <fullName evidence="8">Glycoside hydrolase family 43 protein</fullName>
    </submittedName>
</protein>
<dbReference type="RefSeq" id="WP_212506557.1">
    <property type="nucleotide sequence ID" value="NZ_CP060696.1"/>
</dbReference>
<dbReference type="InterPro" id="IPR006710">
    <property type="entry name" value="Glyco_hydro_43"/>
</dbReference>
<evidence type="ECO:0000256" key="3">
    <source>
        <dbReference type="ARBA" id="ARBA00023295"/>
    </source>
</evidence>
<dbReference type="KEGG" id="caml:H6X83_11155"/>
<evidence type="ECO:0000256" key="1">
    <source>
        <dbReference type="ARBA" id="ARBA00009865"/>
    </source>
</evidence>
<feature type="domain" description="Beta-xylosidase C-terminal Concanavalin A-like" evidence="7">
    <location>
        <begin position="323"/>
        <end position="526"/>
    </location>
</feature>
<organism evidence="8 9">
    <name type="scientific">Caproicibacterium amylolyticum</name>
    <dbReference type="NCBI Taxonomy" id="2766537"/>
    <lineage>
        <taxon>Bacteria</taxon>
        <taxon>Bacillati</taxon>
        <taxon>Bacillota</taxon>
        <taxon>Clostridia</taxon>
        <taxon>Eubacteriales</taxon>
        <taxon>Oscillospiraceae</taxon>
        <taxon>Caproicibacterium</taxon>
    </lineage>
</organism>
<evidence type="ECO:0000256" key="6">
    <source>
        <dbReference type="RuleBase" id="RU361187"/>
    </source>
</evidence>
<comment type="similarity">
    <text evidence="1 6">Belongs to the glycosyl hydrolase 43 family.</text>
</comment>
<evidence type="ECO:0000259" key="7">
    <source>
        <dbReference type="Pfam" id="PF17851"/>
    </source>
</evidence>
<keyword evidence="2 6" id="KW-0378">Hydrolase</keyword>
<dbReference type="Pfam" id="PF04616">
    <property type="entry name" value="Glyco_hydro_43"/>
    <property type="match status" value="1"/>
</dbReference>
<gene>
    <name evidence="8" type="ORF">H6X83_11155</name>
</gene>
<feature type="site" description="Important for catalytic activity, responsible for pKa modulation of the active site Glu and correct orientation of both the proton donor and substrate" evidence="5">
    <location>
        <position position="125"/>
    </location>
</feature>
<dbReference type="Gene3D" id="2.115.10.20">
    <property type="entry name" value="Glycosyl hydrolase domain, family 43"/>
    <property type="match status" value="1"/>
</dbReference>
<dbReference type="InterPro" id="IPR041542">
    <property type="entry name" value="GH43_C2"/>
</dbReference>
<keyword evidence="9" id="KW-1185">Reference proteome</keyword>
<dbReference type="Proteomes" id="UP000516046">
    <property type="component" value="Chromosome"/>
</dbReference>
<keyword evidence="3 6" id="KW-0326">Glycosidase</keyword>
<dbReference type="InterPro" id="IPR023296">
    <property type="entry name" value="Glyco_hydro_beta-prop_sf"/>
</dbReference>
<proteinExistence type="inferred from homology"/>
<dbReference type="PANTHER" id="PTHR42812">
    <property type="entry name" value="BETA-XYLOSIDASE"/>
    <property type="match status" value="1"/>
</dbReference>
<evidence type="ECO:0000313" key="9">
    <source>
        <dbReference type="Proteomes" id="UP000516046"/>
    </source>
</evidence>
<dbReference type="AlphaFoldDB" id="A0A7G9WFM5"/>
<evidence type="ECO:0000256" key="5">
    <source>
        <dbReference type="PIRSR" id="PIRSR606710-2"/>
    </source>
</evidence>
<feature type="active site" description="Proton donor" evidence="4">
    <location>
        <position position="184"/>
    </location>
</feature>
<dbReference type="GO" id="GO:0005975">
    <property type="term" value="P:carbohydrate metabolic process"/>
    <property type="evidence" value="ECO:0007669"/>
    <property type="project" value="InterPro"/>
</dbReference>
<dbReference type="GO" id="GO:0004553">
    <property type="term" value="F:hydrolase activity, hydrolyzing O-glycosyl compounds"/>
    <property type="evidence" value="ECO:0007669"/>
    <property type="project" value="InterPro"/>
</dbReference>
<evidence type="ECO:0000256" key="4">
    <source>
        <dbReference type="PIRSR" id="PIRSR606710-1"/>
    </source>
</evidence>
<dbReference type="InterPro" id="IPR051795">
    <property type="entry name" value="Glycosyl_Hydrlase_43"/>
</dbReference>
<name>A0A7G9WFM5_9FIRM</name>
<dbReference type="CDD" id="cd09000">
    <property type="entry name" value="GH43_SXA-like"/>
    <property type="match status" value="1"/>
</dbReference>
<evidence type="ECO:0000313" key="8">
    <source>
        <dbReference type="EMBL" id="QNO17487.1"/>
    </source>
</evidence>
<dbReference type="PANTHER" id="PTHR42812:SF12">
    <property type="entry name" value="BETA-XYLOSIDASE-RELATED"/>
    <property type="match status" value="1"/>
</dbReference>
<feature type="active site" description="Proton acceptor" evidence="4">
    <location>
        <position position="13"/>
    </location>
</feature>
<sequence>MIHNPVLRGFNPDPSICRVGDVYYMAVSTFQWFPGVRIYQSKDLVCWEHAAYALTRESQLSMLGTPDSTGVWAPCLSYSDGLFYLIFTNVRNRCRAMDVTNYLVTAPAVTGPWSEPIELNHSGFDPSLFHDEDGRKWLVNMRWGVREGENPFSGILLQEYSETEKKLVGPCRNIFRGTNIGLTEAPHLYRRDGWYYLMTAEGGTGYNHAVTLARSRNLFGPYEVHPQNPVLTSHGTELTECLQKAGHGSLTDTPDGRWYLAHLCGRPAPETDRCIMGRETAIQAVEWHDDDWLYLSSGGNHPQMDVPVPGVQTETPMLTVQHDTFDEPVLNPEWNTLRIPASERLLSLTARPGWLRLFGRESPQSTYEQSLVARRVQNFCYTAETEMEFQPTSILQMAGLICYYNTRNSYYLRVSWDEDHEAYCVGVLANVNGDCSGSVPQKENLLFTQNGRIGLRVQAGPRSLQFSCRLPGTAEWTPVGPVYDASTLSDDFAFGSDFEFTGAFVGLCCQDSMYGGTPADFDAFSYVENAEK</sequence>